<evidence type="ECO:0000259" key="2">
    <source>
        <dbReference type="Pfam" id="PF13458"/>
    </source>
</evidence>
<feature type="domain" description="Leucine-binding protein" evidence="2">
    <location>
        <begin position="38"/>
        <end position="167"/>
    </location>
</feature>
<keyword evidence="1" id="KW-0732">Signal</keyword>
<protein>
    <recommendedName>
        <fullName evidence="2">Leucine-binding protein domain-containing protein</fullName>
    </recommendedName>
</protein>
<proteinExistence type="predicted"/>
<evidence type="ECO:0000256" key="1">
    <source>
        <dbReference type="ARBA" id="ARBA00022729"/>
    </source>
</evidence>
<gene>
    <name evidence="3" type="ORF">S12H4_32314</name>
</gene>
<sequence>MTLAMITLPLLAACGGDDGEGTPKPTDTSTPQAKDVVITIGNLTDITGSTANAMVVIDTALDDLADYFNKTILPAGVSLEIISYDGQHDPSRYIPGYEWLKERGADLIFTGFPAATATLGPKANQDQIVLFGASVYIEDLLPPGYVFCLGNIPQYDGYTLLKWLAENDWDYETNGPAKIGGACWYGSAGEKMQEGMKEYAQAHPDQYEWVGSFATNQTFNWGPEAEA</sequence>
<reference evidence="3" key="1">
    <citation type="journal article" date="2014" name="Front. Microbiol.">
        <title>High frequency of phylogenetically diverse reductive dehalogenase-homologous genes in deep subseafloor sedimentary metagenomes.</title>
        <authorList>
            <person name="Kawai M."/>
            <person name="Futagami T."/>
            <person name="Toyoda A."/>
            <person name="Takaki Y."/>
            <person name="Nishi S."/>
            <person name="Hori S."/>
            <person name="Arai W."/>
            <person name="Tsubouchi T."/>
            <person name="Morono Y."/>
            <person name="Uchiyama I."/>
            <person name="Ito T."/>
            <person name="Fujiyama A."/>
            <person name="Inagaki F."/>
            <person name="Takami H."/>
        </authorList>
    </citation>
    <scope>NUCLEOTIDE SEQUENCE</scope>
    <source>
        <strain evidence="3">Expedition CK06-06</strain>
    </source>
</reference>
<name>X1UBG0_9ZZZZ</name>
<dbReference type="Gene3D" id="3.40.50.2300">
    <property type="match status" value="2"/>
</dbReference>
<evidence type="ECO:0000313" key="3">
    <source>
        <dbReference type="EMBL" id="GAI89674.1"/>
    </source>
</evidence>
<dbReference type="InterPro" id="IPR028082">
    <property type="entry name" value="Peripla_BP_I"/>
</dbReference>
<dbReference type="EMBL" id="BARW01018937">
    <property type="protein sequence ID" value="GAI89674.1"/>
    <property type="molecule type" value="Genomic_DNA"/>
</dbReference>
<dbReference type="AlphaFoldDB" id="X1UBG0"/>
<dbReference type="Pfam" id="PF13458">
    <property type="entry name" value="Peripla_BP_6"/>
    <property type="match status" value="1"/>
</dbReference>
<feature type="non-terminal residue" evidence="3">
    <location>
        <position position="227"/>
    </location>
</feature>
<dbReference type="InterPro" id="IPR028081">
    <property type="entry name" value="Leu-bd"/>
</dbReference>
<comment type="caution">
    <text evidence="3">The sequence shown here is derived from an EMBL/GenBank/DDBJ whole genome shotgun (WGS) entry which is preliminary data.</text>
</comment>
<dbReference type="SUPFAM" id="SSF53822">
    <property type="entry name" value="Periplasmic binding protein-like I"/>
    <property type="match status" value="1"/>
</dbReference>
<organism evidence="3">
    <name type="scientific">marine sediment metagenome</name>
    <dbReference type="NCBI Taxonomy" id="412755"/>
    <lineage>
        <taxon>unclassified sequences</taxon>
        <taxon>metagenomes</taxon>
        <taxon>ecological metagenomes</taxon>
    </lineage>
</organism>
<accession>X1UBG0</accession>